<evidence type="ECO:0000256" key="7">
    <source>
        <dbReference type="ARBA" id="ARBA00023224"/>
    </source>
</evidence>
<evidence type="ECO:0000313" key="9">
    <source>
        <dbReference type="EMBL" id="CAH1398136.1"/>
    </source>
</evidence>
<dbReference type="Proteomes" id="UP001152798">
    <property type="component" value="Chromosome 4"/>
</dbReference>
<dbReference type="GO" id="GO:0007635">
    <property type="term" value="P:chemosensory behavior"/>
    <property type="evidence" value="ECO:0007669"/>
    <property type="project" value="TreeGrafter"/>
</dbReference>
<evidence type="ECO:0000313" key="10">
    <source>
        <dbReference type="Proteomes" id="UP001152798"/>
    </source>
</evidence>
<evidence type="ECO:0008006" key="11">
    <source>
        <dbReference type="Google" id="ProtNLM"/>
    </source>
</evidence>
<dbReference type="Pfam" id="PF08395">
    <property type="entry name" value="7tm_7"/>
    <property type="match status" value="1"/>
</dbReference>
<feature type="transmembrane region" description="Helical" evidence="8">
    <location>
        <begin position="241"/>
        <end position="260"/>
    </location>
</feature>
<gene>
    <name evidence="9" type="ORF">NEZAVI_LOCUS7849</name>
</gene>
<dbReference type="InterPro" id="IPR013604">
    <property type="entry name" value="7TM_chemorcpt"/>
</dbReference>
<reference evidence="9" key="1">
    <citation type="submission" date="2022-01" db="EMBL/GenBank/DDBJ databases">
        <authorList>
            <person name="King R."/>
        </authorList>
    </citation>
    <scope>NUCLEOTIDE SEQUENCE</scope>
</reference>
<sequence length="266" mass="31343">MLLPTVSIFWLWINLKKFSKLFKRLKEVEDLINKYDLLTSGKYHIVLFAIITPLFIIEFIKIAIPRIVVISLYFMMTNVYLILIQFTSILATVSSFYSFLEKSLNDSTALKWVRCHEVLGTCCEIVNRCYSPQLLIFILSNFSYITSTIYLIITDWDYYTQDDQKISLLWLLISSLTVWVVVFHCHETVQKAKSFDKALSRLVLNDNTNRLLRNKKIIYHFKPKREVEFLAMGFLSFDYPLLFRMISTATTYIAIMVQFTPKDKLK</sequence>
<keyword evidence="7" id="KW-0807">Transducer</keyword>
<feature type="transmembrane region" description="Helical" evidence="8">
    <location>
        <begin position="134"/>
        <end position="154"/>
    </location>
</feature>
<evidence type="ECO:0000256" key="4">
    <source>
        <dbReference type="ARBA" id="ARBA00022989"/>
    </source>
</evidence>
<keyword evidence="4 8" id="KW-1133">Transmembrane helix</keyword>
<dbReference type="AlphaFoldDB" id="A0A9P0HA88"/>
<evidence type="ECO:0000256" key="1">
    <source>
        <dbReference type="ARBA" id="ARBA00004651"/>
    </source>
</evidence>
<keyword evidence="2" id="KW-1003">Cell membrane</keyword>
<feature type="transmembrane region" description="Helical" evidence="8">
    <location>
        <begin position="43"/>
        <end position="60"/>
    </location>
</feature>
<accession>A0A9P0HA88</accession>
<keyword evidence="10" id="KW-1185">Reference proteome</keyword>
<dbReference type="GO" id="GO:0030425">
    <property type="term" value="C:dendrite"/>
    <property type="evidence" value="ECO:0007669"/>
    <property type="project" value="TreeGrafter"/>
</dbReference>
<comment type="subcellular location">
    <subcellularLocation>
        <location evidence="1">Cell membrane</location>
        <topology evidence="1">Multi-pass membrane protein</topology>
    </subcellularLocation>
</comment>
<feature type="transmembrane region" description="Helical" evidence="8">
    <location>
        <begin position="72"/>
        <end position="97"/>
    </location>
</feature>
<dbReference type="GO" id="GO:0030424">
    <property type="term" value="C:axon"/>
    <property type="evidence" value="ECO:0007669"/>
    <property type="project" value="TreeGrafter"/>
</dbReference>
<feature type="transmembrane region" description="Helical" evidence="8">
    <location>
        <begin position="166"/>
        <end position="184"/>
    </location>
</feature>
<dbReference type="GO" id="GO:0005886">
    <property type="term" value="C:plasma membrane"/>
    <property type="evidence" value="ECO:0007669"/>
    <property type="project" value="UniProtKB-SubCell"/>
</dbReference>
<dbReference type="GO" id="GO:0050909">
    <property type="term" value="P:sensory perception of taste"/>
    <property type="evidence" value="ECO:0007669"/>
    <property type="project" value="InterPro"/>
</dbReference>
<dbReference type="PANTHER" id="PTHR21143:SF133">
    <property type="entry name" value="GUSTATORY AND PHEROMONE RECEPTOR 32A-RELATED"/>
    <property type="match status" value="1"/>
</dbReference>
<proteinExistence type="predicted"/>
<keyword evidence="6" id="KW-0675">Receptor</keyword>
<dbReference type="EMBL" id="OV725080">
    <property type="protein sequence ID" value="CAH1398136.1"/>
    <property type="molecule type" value="Genomic_DNA"/>
</dbReference>
<evidence type="ECO:0000256" key="2">
    <source>
        <dbReference type="ARBA" id="ARBA00022475"/>
    </source>
</evidence>
<protein>
    <recommendedName>
        <fullName evidence="11">Gustatory receptor</fullName>
    </recommendedName>
</protein>
<evidence type="ECO:0000256" key="8">
    <source>
        <dbReference type="SAM" id="Phobius"/>
    </source>
</evidence>
<keyword evidence="5 8" id="KW-0472">Membrane</keyword>
<dbReference type="GO" id="GO:0043025">
    <property type="term" value="C:neuronal cell body"/>
    <property type="evidence" value="ECO:0007669"/>
    <property type="project" value="TreeGrafter"/>
</dbReference>
<evidence type="ECO:0000256" key="5">
    <source>
        <dbReference type="ARBA" id="ARBA00023136"/>
    </source>
</evidence>
<dbReference type="GO" id="GO:0007165">
    <property type="term" value="P:signal transduction"/>
    <property type="evidence" value="ECO:0007669"/>
    <property type="project" value="UniProtKB-KW"/>
</dbReference>
<name>A0A9P0HA88_NEZVI</name>
<organism evidence="9 10">
    <name type="scientific">Nezara viridula</name>
    <name type="common">Southern green stink bug</name>
    <name type="synonym">Cimex viridulus</name>
    <dbReference type="NCBI Taxonomy" id="85310"/>
    <lineage>
        <taxon>Eukaryota</taxon>
        <taxon>Metazoa</taxon>
        <taxon>Ecdysozoa</taxon>
        <taxon>Arthropoda</taxon>
        <taxon>Hexapoda</taxon>
        <taxon>Insecta</taxon>
        <taxon>Pterygota</taxon>
        <taxon>Neoptera</taxon>
        <taxon>Paraneoptera</taxon>
        <taxon>Hemiptera</taxon>
        <taxon>Heteroptera</taxon>
        <taxon>Panheteroptera</taxon>
        <taxon>Pentatomomorpha</taxon>
        <taxon>Pentatomoidea</taxon>
        <taxon>Pentatomidae</taxon>
        <taxon>Pentatominae</taxon>
        <taxon>Nezara</taxon>
    </lineage>
</organism>
<dbReference type="PANTHER" id="PTHR21143">
    <property type="entry name" value="INVERTEBRATE GUSTATORY RECEPTOR"/>
    <property type="match status" value="1"/>
</dbReference>
<evidence type="ECO:0000256" key="6">
    <source>
        <dbReference type="ARBA" id="ARBA00023170"/>
    </source>
</evidence>
<dbReference type="OrthoDB" id="10526973at2759"/>
<evidence type="ECO:0000256" key="3">
    <source>
        <dbReference type="ARBA" id="ARBA00022692"/>
    </source>
</evidence>
<keyword evidence="3 8" id="KW-0812">Transmembrane</keyword>
<dbReference type="GO" id="GO:0008049">
    <property type="term" value="P:male courtship behavior"/>
    <property type="evidence" value="ECO:0007669"/>
    <property type="project" value="TreeGrafter"/>
</dbReference>